<dbReference type="Proteomes" id="UP000784294">
    <property type="component" value="Unassembled WGS sequence"/>
</dbReference>
<accession>A0A448WZW7</accession>
<proteinExistence type="predicted"/>
<evidence type="ECO:0000256" key="1">
    <source>
        <dbReference type="SAM" id="MobiDB-lite"/>
    </source>
</evidence>
<reference evidence="2" key="1">
    <citation type="submission" date="2018-11" db="EMBL/GenBank/DDBJ databases">
        <authorList>
            <consortium name="Pathogen Informatics"/>
        </authorList>
    </citation>
    <scope>NUCLEOTIDE SEQUENCE</scope>
</reference>
<comment type="caution">
    <text evidence="2">The sequence shown here is derived from an EMBL/GenBank/DDBJ whole genome shotgun (WGS) entry which is preliminary data.</text>
</comment>
<dbReference type="AlphaFoldDB" id="A0A448WZW7"/>
<feature type="compositionally biased region" description="Low complexity" evidence="1">
    <location>
        <begin position="125"/>
        <end position="147"/>
    </location>
</feature>
<name>A0A448WZW7_9PLAT</name>
<gene>
    <name evidence="2" type="ORF">PXEA_LOCUS17849</name>
</gene>
<feature type="region of interest" description="Disordered" evidence="1">
    <location>
        <begin position="89"/>
        <end position="147"/>
    </location>
</feature>
<organism evidence="2 3">
    <name type="scientific">Protopolystoma xenopodis</name>
    <dbReference type="NCBI Taxonomy" id="117903"/>
    <lineage>
        <taxon>Eukaryota</taxon>
        <taxon>Metazoa</taxon>
        <taxon>Spiralia</taxon>
        <taxon>Lophotrochozoa</taxon>
        <taxon>Platyhelminthes</taxon>
        <taxon>Monogenea</taxon>
        <taxon>Polyopisthocotylea</taxon>
        <taxon>Polystomatidea</taxon>
        <taxon>Polystomatidae</taxon>
        <taxon>Protopolystoma</taxon>
    </lineage>
</organism>
<keyword evidence="3" id="KW-1185">Reference proteome</keyword>
<evidence type="ECO:0000313" key="2">
    <source>
        <dbReference type="EMBL" id="VEL24409.1"/>
    </source>
</evidence>
<evidence type="ECO:0000313" key="3">
    <source>
        <dbReference type="Proteomes" id="UP000784294"/>
    </source>
</evidence>
<feature type="non-terminal residue" evidence="2">
    <location>
        <position position="1"/>
    </location>
</feature>
<sequence length="176" mass="18625">IPDLHAYGGTNTTTNNSTICASIPPTGSTRHFNGAPHAIDYQHFFEPLTTISDPAASQKPLPNSASGMAMKLNQPQFLYHELADATVLDGHPETTEPNTNIPAVPLPFGAQPQSHSASKSHSKSQSRSSLPRDSGSCLGCSVATSNSSTSNVATQTLFTGEIMATQLFHEDMSMLV</sequence>
<dbReference type="EMBL" id="CAAALY010067604">
    <property type="protein sequence ID" value="VEL24409.1"/>
    <property type="molecule type" value="Genomic_DNA"/>
</dbReference>
<protein>
    <submittedName>
        <fullName evidence="2">Uncharacterized protein</fullName>
    </submittedName>
</protein>